<feature type="transmembrane region" description="Helical" evidence="1">
    <location>
        <begin position="15"/>
        <end position="36"/>
    </location>
</feature>
<evidence type="ECO:0000256" key="1">
    <source>
        <dbReference type="SAM" id="Phobius"/>
    </source>
</evidence>
<dbReference type="EMBL" id="FUKO01000022">
    <property type="protein sequence ID" value="SJN38249.1"/>
    <property type="molecule type" value="Genomic_DNA"/>
</dbReference>
<dbReference type="AlphaFoldDB" id="A0A1R4K1W7"/>
<name>A0A1R4K1W7_9MICO</name>
<dbReference type="RefSeq" id="WP_087132012.1">
    <property type="nucleotide sequence ID" value="NZ_FUKO01000022.1"/>
</dbReference>
<proteinExistence type="predicted"/>
<protein>
    <recommendedName>
        <fullName evidence="4">DUF4129 domain-containing protein</fullName>
    </recommendedName>
</protein>
<evidence type="ECO:0000313" key="2">
    <source>
        <dbReference type="EMBL" id="SJN38249.1"/>
    </source>
</evidence>
<dbReference type="Proteomes" id="UP000196320">
    <property type="component" value="Unassembled WGS sequence"/>
</dbReference>
<keyword evidence="1" id="KW-0472">Membrane</keyword>
<dbReference type="OrthoDB" id="5079845at2"/>
<accession>A0A1R4K1W7</accession>
<sequence>MPASDELYPPVQYGWGWILLAIGILVLLGLAAWLLIRSTRPKRSITLPGTGVLLPPTTEVLAQLRTEYLADVQQIEDAYRAENIDPHKANLELSRVVRSFVNEYSGLEAPVLSLEDLVERGVDPALIDAIRRHYYPSIFQRGPAIDPTYGAEAARKVVTTWH</sequence>
<keyword evidence="1" id="KW-1133">Transmembrane helix</keyword>
<organism evidence="2 3">
    <name type="scientific">Microbacterium esteraromaticum</name>
    <dbReference type="NCBI Taxonomy" id="57043"/>
    <lineage>
        <taxon>Bacteria</taxon>
        <taxon>Bacillati</taxon>
        <taxon>Actinomycetota</taxon>
        <taxon>Actinomycetes</taxon>
        <taxon>Micrococcales</taxon>
        <taxon>Microbacteriaceae</taxon>
        <taxon>Microbacterium</taxon>
    </lineage>
</organism>
<keyword evidence="3" id="KW-1185">Reference proteome</keyword>
<keyword evidence="1" id="KW-0812">Transmembrane</keyword>
<reference evidence="2 3" key="1">
    <citation type="submission" date="2017-02" db="EMBL/GenBank/DDBJ databases">
        <authorList>
            <person name="Peterson S.W."/>
        </authorList>
    </citation>
    <scope>NUCLEOTIDE SEQUENCE [LARGE SCALE GENOMIC DNA]</scope>
    <source>
        <strain evidence="2 3">B Mb 05.01</strain>
    </source>
</reference>
<evidence type="ECO:0008006" key="4">
    <source>
        <dbReference type="Google" id="ProtNLM"/>
    </source>
</evidence>
<evidence type="ECO:0000313" key="3">
    <source>
        <dbReference type="Proteomes" id="UP000196320"/>
    </source>
</evidence>
<gene>
    <name evidence="2" type="ORF">FM104_10015</name>
</gene>